<feature type="domain" description="G-protein coupled receptors family 1 profile" evidence="10">
    <location>
        <begin position="45"/>
        <end position="79"/>
    </location>
</feature>
<feature type="transmembrane region" description="Helical" evidence="9">
    <location>
        <begin position="67"/>
        <end position="90"/>
    </location>
</feature>
<dbReference type="InterPro" id="IPR000276">
    <property type="entry name" value="GPCR_Rhodpsn"/>
</dbReference>
<evidence type="ECO:0000256" key="7">
    <source>
        <dbReference type="ARBA" id="ARBA00023170"/>
    </source>
</evidence>
<dbReference type="AlphaFoldDB" id="A0A8S1AQW6"/>
<evidence type="ECO:0000256" key="8">
    <source>
        <dbReference type="ARBA" id="ARBA00023224"/>
    </source>
</evidence>
<keyword evidence="8" id="KW-0807">Transducer</keyword>
<proteinExistence type="inferred from homology"/>
<keyword evidence="5" id="KW-0297">G-protein coupled receptor</keyword>
<keyword evidence="3 9" id="KW-0812">Transmembrane</keyword>
<evidence type="ECO:0000313" key="12">
    <source>
        <dbReference type="Proteomes" id="UP000494256"/>
    </source>
</evidence>
<dbReference type="GO" id="GO:0016020">
    <property type="term" value="C:membrane"/>
    <property type="evidence" value="ECO:0007669"/>
    <property type="project" value="UniProtKB-SubCell"/>
</dbReference>
<organism evidence="11 12">
    <name type="scientific">Arctia plantaginis</name>
    <name type="common">Wood tiger moth</name>
    <name type="synonym">Phalaena plantaginis</name>
    <dbReference type="NCBI Taxonomy" id="874455"/>
    <lineage>
        <taxon>Eukaryota</taxon>
        <taxon>Metazoa</taxon>
        <taxon>Ecdysozoa</taxon>
        <taxon>Arthropoda</taxon>
        <taxon>Hexapoda</taxon>
        <taxon>Insecta</taxon>
        <taxon>Pterygota</taxon>
        <taxon>Neoptera</taxon>
        <taxon>Endopterygota</taxon>
        <taxon>Lepidoptera</taxon>
        <taxon>Glossata</taxon>
        <taxon>Ditrysia</taxon>
        <taxon>Noctuoidea</taxon>
        <taxon>Erebidae</taxon>
        <taxon>Arctiinae</taxon>
        <taxon>Arctia</taxon>
    </lineage>
</organism>
<feature type="transmembrane region" description="Helical" evidence="9">
    <location>
        <begin position="29"/>
        <end position="55"/>
    </location>
</feature>
<evidence type="ECO:0000256" key="1">
    <source>
        <dbReference type="ARBA" id="ARBA00004141"/>
    </source>
</evidence>
<evidence type="ECO:0000313" key="11">
    <source>
        <dbReference type="EMBL" id="CAB3247456.1"/>
    </source>
</evidence>
<keyword evidence="6 9" id="KW-0472">Membrane</keyword>
<dbReference type="PANTHER" id="PTHR24243">
    <property type="entry name" value="G-PROTEIN COUPLED RECEPTOR"/>
    <property type="match status" value="1"/>
</dbReference>
<protein>
    <recommendedName>
        <fullName evidence="10">G-protein coupled receptors family 1 profile domain-containing protein</fullName>
    </recommendedName>
</protein>
<dbReference type="InterPro" id="IPR017452">
    <property type="entry name" value="GPCR_Rhodpsn_7TM"/>
</dbReference>
<comment type="similarity">
    <text evidence="2">Belongs to the G-protein coupled receptor 1 family.</text>
</comment>
<accession>A0A8S1AQW6</accession>
<dbReference type="PRINTS" id="PR00237">
    <property type="entry name" value="GPCRRHODOPSN"/>
</dbReference>
<feature type="transmembrane region" description="Helical" evidence="9">
    <location>
        <begin position="102"/>
        <end position="126"/>
    </location>
</feature>
<dbReference type="Proteomes" id="UP000494256">
    <property type="component" value="Unassembled WGS sequence"/>
</dbReference>
<sequence length="209" mass="24325">MWNGTEEFIEGWNEFVKTAFIEEPYSSKVMFSVSLLVVFIISLVGNVLTCVVIYYDKTMHTATNYYLFDLAVSDLLVTFPILIIVYQVLIPEIPIVEYKTGVMTSLTVSFVVCWLPTFTLRMLLFFTDIPKVVHFHGWFTTGHKVAMFNSWFTTVLNPLLFSLISIKFRKALKILWDKKIKKRYFQTKKSMTAENQEKKSTSCYLVVQT</sequence>
<evidence type="ECO:0000256" key="9">
    <source>
        <dbReference type="SAM" id="Phobius"/>
    </source>
</evidence>
<evidence type="ECO:0000259" key="10">
    <source>
        <dbReference type="PROSITE" id="PS50262"/>
    </source>
</evidence>
<evidence type="ECO:0000256" key="2">
    <source>
        <dbReference type="ARBA" id="ARBA00010663"/>
    </source>
</evidence>
<dbReference type="Gene3D" id="1.20.1070.10">
    <property type="entry name" value="Rhodopsin 7-helix transmembrane proteins"/>
    <property type="match status" value="2"/>
</dbReference>
<evidence type="ECO:0000256" key="6">
    <source>
        <dbReference type="ARBA" id="ARBA00023136"/>
    </source>
</evidence>
<evidence type="ECO:0000256" key="3">
    <source>
        <dbReference type="ARBA" id="ARBA00022692"/>
    </source>
</evidence>
<dbReference type="PANTHER" id="PTHR24243:SF208">
    <property type="entry name" value="PYROKININ-1 RECEPTOR"/>
    <property type="match status" value="1"/>
</dbReference>
<keyword evidence="4 9" id="KW-1133">Transmembrane helix</keyword>
<dbReference type="EMBL" id="CADEBD010000337">
    <property type="protein sequence ID" value="CAB3247456.1"/>
    <property type="molecule type" value="Genomic_DNA"/>
</dbReference>
<feature type="transmembrane region" description="Helical" evidence="9">
    <location>
        <begin position="146"/>
        <end position="166"/>
    </location>
</feature>
<comment type="caution">
    <text evidence="11">The sequence shown here is derived from an EMBL/GenBank/DDBJ whole genome shotgun (WGS) entry which is preliminary data.</text>
</comment>
<comment type="subcellular location">
    <subcellularLocation>
        <location evidence="1">Membrane</location>
        <topology evidence="1">Multi-pass membrane protein</topology>
    </subcellularLocation>
</comment>
<gene>
    <name evidence="11" type="ORF">APLA_LOCUS11923</name>
</gene>
<dbReference type="PROSITE" id="PS50262">
    <property type="entry name" value="G_PROTEIN_RECEP_F1_2"/>
    <property type="match status" value="1"/>
</dbReference>
<dbReference type="Pfam" id="PF00001">
    <property type="entry name" value="7tm_1"/>
    <property type="match status" value="1"/>
</dbReference>
<dbReference type="OrthoDB" id="1158011at2759"/>
<keyword evidence="7" id="KW-0675">Receptor</keyword>
<name>A0A8S1AQW6_ARCPL</name>
<reference evidence="11 12" key="1">
    <citation type="submission" date="2020-04" db="EMBL/GenBank/DDBJ databases">
        <authorList>
            <person name="Wallbank WR R."/>
            <person name="Pardo Diaz C."/>
            <person name="Kozak K."/>
            <person name="Martin S."/>
            <person name="Jiggins C."/>
            <person name="Moest M."/>
            <person name="Warren A I."/>
            <person name="Byers J.R.P. K."/>
            <person name="Montejo-Kovacevich G."/>
            <person name="Yen C E."/>
        </authorList>
    </citation>
    <scope>NUCLEOTIDE SEQUENCE [LARGE SCALE GENOMIC DNA]</scope>
</reference>
<dbReference type="SUPFAM" id="SSF81321">
    <property type="entry name" value="Family A G protein-coupled receptor-like"/>
    <property type="match status" value="2"/>
</dbReference>
<evidence type="ECO:0000256" key="4">
    <source>
        <dbReference type="ARBA" id="ARBA00022989"/>
    </source>
</evidence>
<evidence type="ECO:0000256" key="5">
    <source>
        <dbReference type="ARBA" id="ARBA00023040"/>
    </source>
</evidence>
<dbReference type="GO" id="GO:0004930">
    <property type="term" value="F:G protein-coupled receptor activity"/>
    <property type="evidence" value="ECO:0007669"/>
    <property type="project" value="UniProtKB-KW"/>
</dbReference>